<gene>
    <name evidence="3" type="ORF">HEB94_008093</name>
</gene>
<feature type="domain" description="DUF4439" evidence="2">
    <location>
        <begin position="24"/>
        <end position="154"/>
    </location>
</feature>
<evidence type="ECO:0000259" key="2">
    <source>
        <dbReference type="Pfam" id="PF14530"/>
    </source>
</evidence>
<dbReference type="Proteomes" id="UP000638648">
    <property type="component" value="Unassembled WGS sequence"/>
</dbReference>
<keyword evidence="4" id="KW-1185">Reference proteome</keyword>
<evidence type="ECO:0000256" key="1">
    <source>
        <dbReference type="SAM" id="MobiDB-lite"/>
    </source>
</evidence>
<dbReference type="RefSeq" id="WP_192754489.1">
    <property type="nucleotide sequence ID" value="NZ_BAABJL010000042.1"/>
</dbReference>
<dbReference type="InterPro" id="IPR009078">
    <property type="entry name" value="Ferritin-like_SF"/>
</dbReference>
<comment type="caution">
    <text evidence="3">The sequence shown here is derived from an EMBL/GenBank/DDBJ whole genome shotgun (WGS) entry which is preliminary data.</text>
</comment>
<name>A0A927NAD9_9ACTN</name>
<feature type="compositionally biased region" description="Low complexity" evidence="1">
    <location>
        <begin position="159"/>
        <end position="177"/>
    </location>
</feature>
<organism evidence="3 4">
    <name type="scientific">Actinopolymorpha pittospori</name>
    <dbReference type="NCBI Taxonomy" id="648752"/>
    <lineage>
        <taxon>Bacteria</taxon>
        <taxon>Bacillati</taxon>
        <taxon>Actinomycetota</taxon>
        <taxon>Actinomycetes</taxon>
        <taxon>Propionibacteriales</taxon>
        <taxon>Actinopolymorphaceae</taxon>
        <taxon>Actinopolymorpha</taxon>
    </lineage>
</organism>
<feature type="region of interest" description="Disordered" evidence="1">
    <location>
        <begin position="151"/>
        <end position="177"/>
    </location>
</feature>
<reference evidence="3" key="1">
    <citation type="submission" date="2020-10" db="EMBL/GenBank/DDBJ databases">
        <title>Sequencing the genomes of 1000 actinobacteria strains.</title>
        <authorList>
            <person name="Klenk H.-P."/>
        </authorList>
    </citation>
    <scope>NUCLEOTIDE SEQUENCE</scope>
    <source>
        <strain evidence="3">DSM 45354</strain>
    </source>
</reference>
<evidence type="ECO:0000313" key="3">
    <source>
        <dbReference type="EMBL" id="MBE1611245.1"/>
    </source>
</evidence>
<accession>A0A927NAD9</accession>
<dbReference type="InterPro" id="IPR029447">
    <property type="entry name" value="DUF4439"/>
</dbReference>
<sequence>MTAEGVAGGVRAETNDAGREVAGLQEALAGIHAAIWGYGVLTPYLDGDARARGQRSYDLYRTLREQFNSMLRARKVTPIAADAGYALPFQVTGNTSARRLAVHLEGGCAGVFADLVAAATSAETRMLGANLLRDCSERRLDWDAAPLAFPGVAEKHPGATPTATDRPAPATPSDGSR</sequence>
<proteinExistence type="predicted"/>
<dbReference type="AlphaFoldDB" id="A0A927NAD9"/>
<dbReference type="Pfam" id="PF14530">
    <property type="entry name" value="DUF4439"/>
    <property type="match status" value="1"/>
</dbReference>
<protein>
    <recommendedName>
        <fullName evidence="2">DUF4439 domain-containing protein</fullName>
    </recommendedName>
</protein>
<dbReference type="EMBL" id="JADBEM010000001">
    <property type="protein sequence ID" value="MBE1611245.1"/>
    <property type="molecule type" value="Genomic_DNA"/>
</dbReference>
<dbReference type="SUPFAM" id="SSF47240">
    <property type="entry name" value="Ferritin-like"/>
    <property type="match status" value="1"/>
</dbReference>
<dbReference type="Gene3D" id="1.20.1260.10">
    <property type="match status" value="1"/>
</dbReference>
<dbReference type="CDD" id="cd00657">
    <property type="entry name" value="Ferritin_like"/>
    <property type="match status" value="1"/>
</dbReference>
<evidence type="ECO:0000313" key="4">
    <source>
        <dbReference type="Proteomes" id="UP000638648"/>
    </source>
</evidence>
<dbReference type="InterPro" id="IPR012347">
    <property type="entry name" value="Ferritin-like"/>
</dbReference>